<dbReference type="PANTHER" id="PTHR43701:SF12">
    <property type="entry name" value="MEMBRANE TRANSPORTER PROTEIN YTNM-RELATED"/>
    <property type="match status" value="1"/>
</dbReference>
<evidence type="ECO:0000256" key="2">
    <source>
        <dbReference type="ARBA" id="ARBA00022692"/>
    </source>
</evidence>
<feature type="transmembrane region" description="Helical" evidence="5">
    <location>
        <begin position="199"/>
        <end position="217"/>
    </location>
</feature>
<feature type="transmembrane region" description="Helical" evidence="5">
    <location>
        <begin position="104"/>
        <end position="123"/>
    </location>
</feature>
<organism evidence="6 7">
    <name type="scientific">Brevifollis gellanilyticus</name>
    <dbReference type="NCBI Taxonomy" id="748831"/>
    <lineage>
        <taxon>Bacteria</taxon>
        <taxon>Pseudomonadati</taxon>
        <taxon>Verrucomicrobiota</taxon>
        <taxon>Verrucomicrobiia</taxon>
        <taxon>Verrucomicrobiales</taxon>
        <taxon>Verrucomicrobiaceae</taxon>
    </lineage>
</organism>
<reference evidence="6 7" key="1">
    <citation type="submission" date="2019-07" db="EMBL/GenBank/DDBJ databases">
        <title>Whole genome shotgun sequence of Brevifollis gellanilyticus NBRC 108608.</title>
        <authorList>
            <person name="Hosoyama A."/>
            <person name="Uohara A."/>
            <person name="Ohji S."/>
            <person name="Ichikawa N."/>
        </authorList>
    </citation>
    <scope>NUCLEOTIDE SEQUENCE [LARGE SCALE GENOMIC DNA]</scope>
    <source>
        <strain evidence="6 7">NBRC 108608</strain>
    </source>
</reference>
<dbReference type="EMBL" id="BKAG01000009">
    <property type="protein sequence ID" value="GEP42290.1"/>
    <property type="molecule type" value="Genomic_DNA"/>
</dbReference>
<evidence type="ECO:0000256" key="1">
    <source>
        <dbReference type="ARBA" id="ARBA00004141"/>
    </source>
</evidence>
<protein>
    <recommendedName>
        <fullName evidence="5">Probable membrane transporter protein</fullName>
    </recommendedName>
</protein>
<keyword evidence="5" id="KW-1003">Cell membrane</keyword>
<dbReference type="AlphaFoldDB" id="A0A512M6D1"/>
<feature type="transmembrane region" description="Helical" evidence="5">
    <location>
        <begin position="172"/>
        <end position="193"/>
    </location>
</feature>
<accession>A0A512M6D1</accession>
<keyword evidence="7" id="KW-1185">Reference proteome</keyword>
<dbReference type="InterPro" id="IPR051598">
    <property type="entry name" value="TSUP/Inactive_protease-like"/>
</dbReference>
<evidence type="ECO:0000313" key="7">
    <source>
        <dbReference type="Proteomes" id="UP000321577"/>
    </source>
</evidence>
<keyword evidence="4 5" id="KW-0472">Membrane</keyword>
<dbReference type="GO" id="GO:0005886">
    <property type="term" value="C:plasma membrane"/>
    <property type="evidence" value="ECO:0007669"/>
    <property type="project" value="UniProtKB-SubCell"/>
</dbReference>
<dbReference type="Pfam" id="PF01925">
    <property type="entry name" value="TauE"/>
    <property type="match status" value="1"/>
</dbReference>
<comment type="caution">
    <text evidence="6">The sequence shown here is derived from an EMBL/GenBank/DDBJ whole genome shotgun (WGS) entry which is preliminary data.</text>
</comment>
<name>A0A512M6D1_9BACT</name>
<proteinExistence type="inferred from homology"/>
<evidence type="ECO:0000256" key="3">
    <source>
        <dbReference type="ARBA" id="ARBA00022989"/>
    </source>
</evidence>
<feature type="transmembrane region" description="Helical" evidence="5">
    <location>
        <begin position="135"/>
        <end position="160"/>
    </location>
</feature>
<gene>
    <name evidence="6" type="ORF">BGE01nite_15810</name>
</gene>
<keyword evidence="2 5" id="KW-0812">Transmembrane</keyword>
<feature type="transmembrane region" description="Helical" evidence="5">
    <location>
        <begin position="73"/>
        <end position="92"/>
    </location>
</feature>
<evidence type="ECO:0000256" key="5">
    <source>
        <dbReference type="RuleBase" id="RU363041"/>
    </source>
</evidence>
<comment type="subcellular location">
    <subcellularLocation>
        <location evidence="5">Cell membrane</location>
        <topology evidence="5">Multi-pass membrane protein</topology>
    </subcellularLocation>
    <subcellularLocation>
        <location evidence="1">Membrane</location>
        <topology evidence="1">Multi-pass membrane protein</topology>
    </subcellularLocation>
</comment>
<keyword evidence="3 5" id="KW-1133">Transmembrane helix</keyword>
<dbReference type="InterPro" id="IPR002781">
    <property type="entry name" value="TM_pro_TauE-like"/>
</dbReference>
<dbReference type="RefSeq" id="WP_218032931.1">
    <property type="nucleotide sequence ID" value="NZ_BKAG01000009.1"/>
</dbReference>
<dbReference type="PANTHER" id="PTHR43701">
    <property type="entry name" value="MEMBRANE TRANSPORTER PROTEIN MJ0441-RELATED"/>
    <property type="match status" value="1"/>
</dbReference>
<comment type="similarity">
    <text evidence="5">Belongs to the 4-toluene sulfonate uptake permease (TSUP) (TC 2.A.102) family.</text>
</comment>
<evidence type="ECO:0000256" key="4">
    <source>
        <dbReference type="ARBA" id="ARBA00023136"/>
    </source>
</evidence>
<evidence type="ECO:0000313" key="6">
    <source>
        <dbReference type="EMBL" id="GEP42290.1"/>
    </source>
</evidence>
<sequence length="246" mass="25522">MNEDLIFYALIGFAAQLVDGALGMAYGVTASSLLIGLGLPPAIVSSTVHAAECFTTGASAVSHHAFGNINKSLFFRLLLPGIIGAFVGAYLLTQIPGDAIKPWIAVYLLLMGVVLIIKAGRAFPPKSVTSHVRPLAFFGAFIDAVGGGGWGPIVGSTLLARGSPFRETVGSVNAVEFFVTLSASIGFLLGIGIDHWDVILSLAAGGVVAAPLGAWVCKRVPHRPFLILVGLVVIGLSVRTLLKTFA</sequence>
<feature type="transmembrane region" description="Helical" evidence="5">
    <location>
        <begin position="224"/>
        <end position="242"/>
    </location>
</feature>
<dbReference type="Proteomes" id="UP000321577">
    <property type="component" value="Unassembled WGS sequence"/>
</dbReference>